<name>A0ABS8BB74_9ACTN</name>
<proteinExistence type="predicted"/>
<dbReference type="EMBL" id="JAJAUY010000094">
    <property type="protein sequence ID" value="MCB5181887.1"/>
    <property type="molecule type" value="Genomic_DNA"/>
</dbReference>
<dbReference type="InterPro" id="IPR005337">
    <property type="entry name" value="RapZ-like"/>
</dbReference>
<dbReference type="PANTHER" id="PTHR30448:SF0">
    <property type="entry name" value="RNASE ADAPTER PROTEIN RAPZ"/>
    <property type="match status" value="1"/>
</dbReference>
<comment type="caution">
    <text evidence="2">The sequence shown here is derived from an EMBL/GenBank/DDBJ whole genome shotgun (WGS) entry which is preliminary data.</text>
</comment>
<dbReference type="Proteomes" id="UP001199054">
    <property type="component" value="Unassembled WGS sequence"/>
</dbReference>
<keyword evidence="3" id="KW-1185">Reference proteome</keyword>
<evidence type="ECO:0000259" key="1">
    <source>
        <dbReference type="Pfam" id="PF22740"/>
    </source>
</evidence>
<evidence type="ECO:0000313" key="3">
    <source>
        <dbReference type="Proteomes" id="UP001199054"/>
    </source>
</evidence>
<dbReference type="InterPro" id="IPR053931">
    <property type="entry name" value="RapZ_C"/>
</dbReference>
<gene>
    <name evidence="2" type="ORF">LG632_21200</name>
</gene>
<accession>A0ABS8BB74</accession>
<evidence type="ECO:0000313" key="2">
    <source>
        <dbReference type="EMBL" id="MCB5181887.1"/>
    </source>
</evidence>
<sequence>MPSPSGPEVVIQSFGYLHEVPDASGGALLVDLRQSLRNPADDPALIEMTGLDDAVISHVLETSGAFEVIVRTVDQAIGLLEVNGPRNRIARVLIGCQGGRHRSVVVASSVCQALAGRGIRVEVEHLHVDRPVRRD</sequence>
<organism evidence="2 3">
    <name type="scientific">Streptomyces antimicrobicus</name>
    <dbReference type="NCBI Taxonomy" id="2883108"/>
    <lineage>
        <taxon>Bacteria</taxon>
        <taxon>Bacillati</taxon>
        <taxon>Actinomycetota</taxon>
        <taxon>Actinomycetes</taxon>
        <taxon>Kitasatosporales</taxon>
        <taxon>Streptomycetaceae</taxon>
        <taxon>Streptomyces</taxon>
    </lineage>
</organism>
<dbReference type="PANTHER" id="PTHR30448">
    <property type="entry name" value="RNASE ADAPTER PROTEIN RAPZ"/>
    <property type="match status" value="1"/>
</dbReference>
<dbReference type="Pfam" id="PF22740">
    <property type="entry name" value="PapZ_C"/>
    <property type="match status" value="1"/>
</dbReference>
<protein>
    <submittedName>
        <fullName evidence="2">ATPase</fullName>
    </submittedName>
</protein>
<feature type="domain" description="RapZ C-terminal" evidence="1">
    <location>
        <begin position="8"/>
        <end position="128"/>
    </location>
</feature>
<reference evidence="2 3" key="1">
    <citation type="submission" date="2021-10" db="EMBL/GenBank/DDBJ databases">
        <title>Streptomyces sp. strain SMC 277, a novel streptomycete isolated from soil.</title>
        <authorList>
            <person name="Chanama M."/>
        </authorList>
    </citation>
    <scope>NUCLEOTIDE SEQUENCE [LARGE SCALE GENOMIC DNA]</scope>
    <source>
        <strain evidence="2 3">SMC 277</strain>
    </source>
</reference>